<proteinExistence type="predicted"/>
<dbReference type="EnsemblMetazoa" id="tetur24g02440.1">
    <property type="protein sequence ID" value="tetur24g02440.1"/>
    <property type="gene ID" value="tetur24g02440"/>
</dbReference>
<protein>
    <submittedName>
        <fullName evidence="1">Uncharacterized protein</fullName>
    </submittedName>
</protein>
<reference evidence="1" key="2">
    <citation type="submission" date="2015-06" db="UniProtKB">
        <authorList>
            <consortium name="EnsemblMetazoa"/>
        </authorList>
    </citation>
    <scope>IDENTIFICATION</scope>
</reference>
<accession>T1KWQ2</accession>
<sequence>MLELNNLKIMRNQDKGYYQIAE</sequence>
<dbReference type="EMBL" id="CAEY01000646">
    <property type="status" value="NOT_ANNOTATED_CDS"/>
    <property type="molecule type" value="Genomic_DNA"/>
</dbReference>
<evidence type="ECO:0000313" key="2">
    <source>
        <dbReference type="Proteomes" id="UP000015104"/>
    </source>
</evidence>
<organism evidence="1 2">
    <name type="scientific">Tetranychus urticae</name>
    <name type="common">Two-spotted spider mite</name>
    <dbReference type="NCBI Taxonomy" id="32264"/>
    <lineage>
        <taxon>Eukaryota</taxon>
        <taxon>Metazoa</taxon>
        <taxon>Ecdysozoa</taxon>
        <taxon>Arthropoda</taxon>
        <taxon>Chelicerata</taxon>
        <taxon>Arachnida</taxon>
        <taxon>Acari</taxon>
        <taxon>Acariformes</taxon>
        <taxon>Trombidiformes</taxon>
        <taxon>Prostigmata</taxon>
        <taxon>Eleutherengona</taxon>
        <taxon>Raphignathae</taxon>
        <taxon>Tetranychoidea</taxon>
        <taxon>Tetranychidae</taxon>
        <taxon>Tetranychus</taxon>
    </lineage>
</organism>
<evidence type="ECO:0000313" key="1">
    <source>
        <dbReference type="EnsemblMetazoa" id="tetur24g02440.1"/>
    </source>
</evidence>
<dbReference type="Proteomes" id="UP000015104">
    <property type="component" value="Unassembled WGS sequence"/>
</dbReference>
<name>T1KWQ2_TETUR</name>
<keyword evidence="2" id="KW-1185">Reference proteome</keyword>
<reference evidence="2" key="1">
    <citation type="submission" date="2011-08" db="EMBL/GenBank/DDBJ databases">
        <authorList>
            <person name="Rombauts S."/>
        </authorList>
    </citation>
    <scope>NUCLEOTIDE SEQUENCE</scope>
    <source>
        <strain evidence="2">London</strain>
    </source>
</reference>
<dbReference type="HOGENOM" id="CLU_3425284_0_0_1"/>
<dbReference type="AlphaFoldDB" id="T1KWQ2"/>